<evidence type="ECO:0000256" key="2">
    <source>
        <dbReference type="SAM" id="SignalP"/>
    </source>
</evidence>
<feature type="chain" id="PRO_5028147532" evidence="2">
    <location>
        <begin position="26"/>
        <end position="106"/>
    </location>
</feature>
<feature type="signal peptide" evidence="2">
    <location>
        <begin position="1"/>
        <end position="25"/>
    </location>
</feature>
<gene>
    <name evidence="3" type="ORF">HELGO_WM22269</name>
</gene>
<dbReference type="EMBL" id="CACVAP010000082">
    <property type="protein sequence ID" value="CAA6815278.1"/>
    <property type="molecule type" value="Genomic_DNA"/>
</dbReference>
<sequence>MKKTNIKYLLLLLLATMLFSPELMAAGAGGMPWEAPLTTIVTSVTGPVAFAISILGLVAAGAMLVFGGEISHFLKSIVTLILVISLLVFATGILTNLFGIGAALIA</sequence>
<dbReference type="InterPro" id="IPR007039">
    <property type="entry name" value="TrbC/VirB2"/>
</dbReference>
<evidence type="ECO:0000256" key="1">
    <source>
        <dbReference type="SAM" id="Phobius"/>
    </source>
</evidence>
<keyword evidence="2" id="KW-0732">Signal</keyword>
<proteinExistence type="predicted"/>
<reference evidence="3" key="1">
    <citation type="submission" date="2020-01" db="EMBL/GenBank/DDBJ databases">
        <authorList>
            <person name="Meier V. D."/>
            <person name="Meier V D."/>
        </authorList>
    </citation>
    <scope>NUCLEOTIDE SEQUENCE</scope>
    <source>
        <strain evidence="3">HLG_WM_MAG_06</strain>
    </source>
</reference>
<keyword evidence="1" id="KW-0472">Membrane</keyword>
<feature type="transmembrane region" description="Helical" evidence="1">
    <location>
        <begin position="49"/>
        <end position="68"/>
    </location>
</feature>
<name>A0A6S6TKB1_9BACT</name>
<evidence type="ECO:0000313" key="3">
    <source>
        <dbReference type="EMBL" id="CAA6815278.1"/>
    </source>
</evidence>
<protein>
    <submittedName>
        <fullName evidence="3">Conjugal transfer protein TrbC</fullName>
    </submittedName>
</protein>
<feature type="transmembrane region" description="Helical" evidence="1">
    <location>
        <begin position="80"/>
        <end position="105"/>
    </location>
</feature>
<organism evidence="3">
    <name type="scientific">uncultured Sulfurovum sp</name>
    <dbReference type="NCBI Taxonomy" id="269237"/>
    <lineage>
        <taxon>Bacteria</taxon>
        <taxon>Pseudomonadati</taxon>
        <taxon>Campylobacterota</taxon>
        <taxon>Epsilonproteobacteria</taxon>
        <taxon>Campylobacterales</taxon>
        <taxon>Sulfurovaceae</taxon>
        <taxon>Sulfurovum</taxon>
        <taxon>environmental samples</taxon>
    </lineage>
</organism>
<keyword evidence="1" id="KW-0812">Transmembrane</keyword>
<dbReference type="AlphaFoldDB" id="A0A6S6TKB1"/>
<accession>A0A6S6TKB1</accession>
<keyword evidence="1" id="KW-1133">Transmembrane helix</keyword>
<dbReference type="Pfam" id="PF04956">
    <property type="entry name" value="TrbC"/>
    <property type="match status" value="1"/>
</dbReference>